<dbReference type="EMBL" id="JBHUML010000003">
    <property type="protein sequence ID" value="MFD2706202.1"/>
    <property type="molecule type" value="Genomic_DNA"/>
</dbReference>
<dbReference type="SMART" id="SM01134">
    <property type="entry name" value="DeoRC"/>
    <property type="match status" value="1"/>
</dbReference>
<dbReference type="InterPro" id="IPR036388">
    <property type="entry name" value="WH-like_DNA-bd_sf"/>
</dbReference>
<evidence type="ECO:0000256" key="3">
    <source>
        <dbReference type="ARBA" id="ARBA00023163"/>
    </source>
</evidence>
<keyword evidence="3" id="KW-0804">Transcription</keyword>
<dbReference type="SUPFAM" id="SSF100950">
    <property type="entry name" value="NagB/RpiA/CoA transferase-like"/>
    <property type="match status" value="1"/>
</dbReference>
<dbReference type="SMART" id="SM00420">
    <property type="entry name" value="HTH_DEOR"/>
    <property type="match status" value="1"/>
</dbReference>
<dbReference type="PRINTS" id="PR00037">
    <property type="entry name" value="HTHLACR"/>
</dbReference>
<dbReference type="InterPro" id="IPR014036">
    <property type="entry name" value="DeoR-like_C"/>
</dbReference>
<name>A0ABW5T4D5_9BACI</name>
<dbReference type="InterPro" id="IPR001034">
    <property type="entry name" value="DeoR_HTH"/>
</dbReference>
<dbReference type="InterPro" id="IPR050313">
    <property type="entry name" value="Carb_Metab_HTH_regulators"/>
</dbReference>
<dbReference type="InterPro" id="IPR018356">
    <property type="entry name" value="Tscrpt_reg_HTH_DeoR_CS"/>
</dbReference>
<protein>
    <submittedName>
        <fullName evidence="5">DeoR/GlpR family DNA-binding transcription regulator</fullName>
    </submittedName>
</protein>
<dbReference type="Gene3D" id="1.10.10.10">
    <property type="entry name" value="Winged helix-like DNA-binding domain superfamily/Winged helix DNA-binding domain"/>
    <property type="match status" value="1"/>
</dbReference>
<evidence type="ECO:0000256" key="1">
    <source>
        <dbReference type="ARBA" id="ARBA00023015"/>
    </source>
</evidence>
<dbReference type="Pfam" id="PF00455">
    <property type="entry name" value="DeoRC"/>
    <property type="match status" value="1"/>
</dbReference>
<reference evidence="6" key="1">
    <citation type="journal article" date="2019" name="Int. J. Syst. Evol. Microbiol.">
        <title>The Global Catalogue of Microorganisms (GCM) 10K type strain sequencing project: providing services to taxonomists for standard genome sequencing and annotation.</title>
        <authorList>
            <consortium name="The Broad Institute Genomics Platform"/>
            <consortium name="The Broad Institute Genome Sequencing Center for Infectious Disease"/>
            <person name="Wu L."/>
            <person name="Ma J."/>
        </authorList>
    </citation>
    <scope>NUCLEOTIDE SEQUENCE [LARGE SCALE GENOMIC DNA]</scope>
    <source>
        <strain evidence="6">KCTC 33792</strain>
    </source>
</reference>
<evidence type="ECO:0000259" key="4">
    <source>
        <dbReference type="PROSITE" id="PS51000"/>
    </source>
</evidence>
<dbReference type="Proteomes" id="UP001597520">
    <property type="component" value="Unassembled WGS sequence"/>
</dbReference>
<proteinExistence type="predicted"/>
<feature type="domain" description="HTH deoR-type" evidence="4">
    <location>
        <begin position="15"/>
        <end position="70"/>
    </location>
</feature>
<dbReference type="PANTHER" id="PTHR30363:SF60">
    <property type="entry name" value="HTH-TYPE TRANSCRIPTIONAL REGULATOR IOLR"/>
    <property type="match status" value="1"/>
</dbReference>
<dbReference type="RefSeq" id="WP_380713505.1">
    <property type="nucleotide sequence ID" value="NZ_JBHUML010000003.1"/>
</dbReference>
<keyword evidence="6" id="KW-1185">Reference proteome</keyword>
<dbReference type="InterPro" id="IPR037171">
    <property type="entry name" value="NagB/RpiA_transferase-like"/>
</dbReference>
<dbReference type="PROSITE" id="PS00894">
    <property type="entry name" value="HTH_DEOR_1"/>
    <property type="match status" value="1"/>
</dbReference>
<comment type="caution">
    <text evidence="5">The sequence shown here is derived from an EMBL/GenBank/DDBJ whole genome shotgun (WGS) entry which is preliminary data.</text>
</comment>
<dbReference type="InterPro" id="IPR036390">
    <property type="entry name" value="WH_DNA-bd_sf"/>
</dbReference>
<dbReference type="Pfam" id="PF08220">
    <property type="entry name" value="HTH_DeoR"/>
    <property type="match status" value="1"/>
</dbReference>
<evidence type="ECO:0000256" key="2">
    <source>
        <dbReference type="ARBA" id="ARBA00023125"/>
    </source>
</evidence>
<dbReference type="Gene3D" id="3.40.50.1360">
    <property type="match status" value="1"/>
</dbReference>
<dbReference type="GO" id="GO:0003677">
    <property type="term" value="F:DNA binding"/>
    <property type="evidence" value="ECO:0007669"/>
    <property type="project" value="UniProtKB-KW"/>
</dbReference>
<organism evidence="5 6">
    <name type="scientific">Salibacterium lacus</name>
    <dbReference type="NCBI Taxonomy" id="1898109"/>
    <lineage>
        <taxon>Bacteria</taxon>
        <taxon>Bacillati</taxon>
        <taxon>Bacillota</taxon>
        <taxon>Bacilli</taxon>
        <taxon>Bacillales</taxon>
        <taxon>Bacillaceae</taxon>
    </lineage>
</organism>
<dbReference type="PROSITE" id="PS51000">
    <property type="entry name" value="HTH_DEOR_2"/>
    <property type="match status" value="1"/>
</dbReference>
<sequence length="265" mass="30074">MNIKNALDEGDVCIKVRRLNQIEDYLEENHQASLEELKNHFNVSINTIRRDINELAKLDIVKKVYGGVVYSNNASVTTSYEKRNISHYAEKKKIGQYCTDFIEEYDIIYIDSGTTTHSILDSLPQEIEFTLITNSLEVINKAIAYPNIHLMVIGETYKRSTKSFTGITDDETITKFNINKAFMSATAFSAHNGASNSDFMENRIKKIVCERANEVYLLIDSSKFGKNSLFTYCYLEDISAIITDAGIEQGFADYFVNADKTLITV</sequence>
<gene>
    <name evidence="5" type="ORF">ACFSUB_12070</name>
</gene>
<evidence type="ECO:0000313" key="5">
    <source>
        <dbReference type="EMBL" id="MFD2706202.1"/>
    </source>
</evidence>
<accession>A0ABW5T4D5</accession>
<keyword evidence="2 5" id="KW-0238">DNA-binding</keyword>
<dbReference type="SUPFAM" id="SSF46785">
    <property type="entry name" value="Winged helix' DNA-binding domain"/>
    <property type="match status" value="1"/>
</dbReference>
<evidence type="ECO:0000313" key="6">
    <source>
        <dbReference type="Proteomes" id="UP001597520"/>
    </source>
</evidence>
<keyword evidence="1" id="KW-0805">Transcription regulation</keyword>
<dbReference type="PANTHER" id="PTHR30363">
    <property type="entry name" value="HTH-TYPE TRANSCRIPTIONAL REGULATOR SRLR-RELATED"/>
    <property type="match status" value="1"/>
</dbReference>